<dbReference type="HOGENOM" id="CLU_480473_0_0_3"/>
<dbReference type="KEGG" id="syw:SYNW0104"/>
<dbReference type="GO" id="GO:0016740">
    <property type="term" value="F:transferase activity"/>
    <property type="evidence" value="ECO:0007669"/>
    <property type="project" value="UniProtKB-KW"/>
</dbReference>
<dbReference type="STRING" id="84588.SYNW0104"/>
<dbReference type="Pfam" id="PF13489">
    <property type="entry name" value="Methyltransf_23"/>
    <property type="match status" value="1"/>
</dbReference>
<dbReference type="Gene3D" id="3.40.50.150">
    <property type="entry name" value="Vaccinia Virus protein VP39"/>
    <property type="match status" value="1"/>
</dbReference>
<dbReference type="EMBL" id="BX569689">
    <property type="protein sequence ID" value="CAE06619.1"/>
    <property type="molecule type" value="Genomic_DNA"/>
</dbReference>
<accession>Q7U9Z8</accession>
<dbReference type="SUPFAM" id="SSF53756">
    <property type="entry name" value="UDP-Glycosyltransferase/glycogen phosphorylase"/>
    <property type="match status" value="1"/>
</dbReference>
<feature type="domain" description="Spore protein YkvP/CgeB glycosyl transferase-like" evidence="1">
    <location>
        <begin position="424"/>
        <end position="536"/>
    </location>
</feature>
<name>Q7U9Z8_PARMW</name>
<proteinExistence type="predicted"/>
<dbReference type="AlphaFoldDB" id="Q7U9Z8"/>
<reference evidence="2 3" key="1">
    <citation type="journal article" date="2003" name="Nature">
        <title>The genome of a motile marine Synechococcus.</title>
        <authorList>
            <person name="Palenik B."/>
            <person name="Brahamsha B."/>
            <person name="Larimer F."/>
            <person name="Land M."/>
            <person name="Hauser L."/>
            <person name="Chain P."/>
            <person name="Lamerdin J."/>
            <person name="Regala W."/>
            <person name="Allen E.A."/>
            <person name="McCarren J."/>
            <person name="Paulsen I."/>
            <person name="Dufresne A."/>
            <person name="Partensky F."/>
            <person name="Webb E."/>
            <person name="Waterbury J."/>
        </authorList>
    </citation>
    <scope>NUCLEOTIDE SEQUENCE [LARGE SCALE GENOMIC DNA]</scope>
    <source>
        <strain evidence="2 3">WH8102</strain>
    </source>
</reference>
<dbReference type="CDD" id="cd02440">
    <property type="entry name" value="AdoMet_MTases"/>
    <property type="match status" value="1"/>
</dbReference>
<gene>
    <name evidence="2" type="ordered locus">SYNW0104</name>
</gene>
<organism evidence="2 3">
    <name type="scientific">Parasynechococcus marenigrum (strain WH8102)</name>
    <dbReference type="NCBI Taxonomy" id="84588"/>
    <lineage>
        <taxon>Bacteria</taxon>
        <taxon>Bacillati</taxon>
        <taxon>Cyanobacteriota</taxon>
        <taxon>Cyanophyceae</taxon>
        <taxon>Synechococcales</taxon>
        <taxon>Prochlorococcaceae</taxon>
        <taxon>Parasynechococcus</taxon>
        <taxon>Parasynechococcus marenigrum</taxon>
    </lineage>
</organism>
<dbReference type="Pfam" id="PF13524">
    <property type="entry name" value="Glyco_trans_1_2"/>
    <property type="match status" value="1"/>
</dbReference>
<evidence type="ECO:0000313" key="2">
    <source>
        <dbReference type="EMBL" id="CAE06619.1"/>
    </source>
</evidence>
<dbReference type="InterPro" id="IPR055259">
    <property type="entry name" value="YkvP/CgeB_Glyco_trans-like"/>
</dbReference>
<evidence type="ECO:0000259" key="1">
    <source>
        <dbReference type="Pfam" id="PF13524"/>
    </source>
</evidence>
<keyword evidence="3" id="KW-1185">Reference proteome</keyword>
<protein>
    <submittedName>
        <fullName evidence="2">Possible glycosyltransferase</fullName>
    </submittedName>
</protein>
<dbReference type="SUPFAM" id="SSF53335">
    <property type="entry name" value="S-adenosyl-L-methionine-dependent methyltransferases"/>
    <property type="match status" value="1"/>
</dbReference>
<evidence type="ECO:0000313" key="3">
    <source>
        <dbReference type="Proteomes" id="UP000001422"/>
    </source>
</evidence>
<dbReference type="Gene3D" id="3.40.50.2000">
    <property type="entry name" value="Glycogen Phosphorylase B"/>
    <property type="match status" value="1"/>
</dbReference>
<dbReference type="InterPro" id="IPR029063">
    <property type="entry name" value="SAM-dependent_MTases_sf"/>
</dbReference>
<sequence>MNQSYYRNVNPDLLDRIPLNAQTVVEVGCGSGALGGAYKLRNPQVHYIGVEAMPEPAADASRVLDQVIVGNAEDPLLFRDNVQDVDCLVYGDVLEHLVNPWDCLSRHLELLSEEGLVVACIPNAQHWSVLANLLQGQWPLEDQGLFDRTHLRWFTKATIVEGFQKLGLTIHEIKPRVFKLDQTRAFVEKLEPALNNFGLNPQSVLNGSAPLQYVVVAGLKPIQRLNVDGFSQINPASMGEVRLRQPMRALASLPATSMRYATDSFTIKSHSDQLKIFLWQRPVFINPDSDFKQIQSLIRAGYIVVVDWDDDPRFWKDIAPAIERTFRSVHAIQVTTTELAELIKPFNPEVGVFPNAMFSLPVLSPDRFNREGLRLFFGALNREKDWAPLIDDLNAELRDAPDFWSFSVIHDRRFFDALDLPPARKSFVPTCGYDQYLAEMSQCDVAFLPLMDTPFNHMKSNLKAIEAGSYGLALLASDVLYERSLVDGVTAQLFRDPAQLRHHLKDWREQPDRARQLGQQARHWVESECMAAHQVARREAWYRDLASRRGKLNQALLKRVPELAATAAD</sequence>
<dbReference type="Proteomes" id="UP000001422">
    <property type="component" value="Chromosome"/>
</dbReference>
<dbReference type="eggNOG" id="COG2227">
    <property type="taxonomic scope" value="Bacteria"/>
</dbReference>